<proteinExistence type="predicted"/>
<evidence type="ECO:0000313" key="1">
    <source>
        <dbReference type="EMBL" id="QHI69726.1"/>
    </source>
</evidence>
<accession>A0A6P1MDR2</accession>
<dbReference type="Proteomes" id="UP000464954">
    <property type="component" value="Chromosome"/>
</dbReference>
<evidence type="ECO:0000313" key="2">
    <source>
        <dbReference type="Proteomes" id="UP000464954"/>
    </source>
</evidence>
<name>A0A6P1MDR2_9BACT</name>
<dbReference type="RefSeq" id="WP_160628908.1">
    <property type="nucleotide sequence ID" value="NZ_CP047593.1"/>
</dbReference>
<protein>
    <submittedName>
        <fullName evidence="1">Uncharacterized protein</fullName>
    </submittedName>
</protein>
<gene>
    <name evidence="1" type="ORF">GT409_09775</name>
</gene>
<organism evidence="1 2">
    <name type="scientific">Tichowtungia aerotolerans</name>
    <dbReference type="NCBI Taxonomy" id="2697043"/>
    <lineage>
        <taxon>Bacteria</taxon>
        <taxon>Pseudomonadati</taxon>
        <taxon>Kiritimatiellota</taxon>
        <taxon>Tichowtungiia</taxon>
        <taxon>Tichowtungiales</taxon>
        <taxon>Tichowtungiaceae</taxon>
        <taxon>Tichowtungia</taxon>
    </lineage>
</organism>
<dbReference type="EMBL" id="CP047593">
    <property type="protein sequence ID" value="QHI69726.1"/>
    <property type="molecule type" value="Genomic_DNA"/>
</dbReference>
<keyword evidence="2" id="KW-1185">Reference proteome</keyword>
<reference evidence="1 2" key="1">
    <citation type="submission" date="2020-01" db="EMBL/GenBank/DDBJ databases">
        <title>Ponticoccus aerotolerans gen. nov., sp. nov., an anaerobic bacterium and proposal of Ponticoccusceae fam. nov., Ponticoccusles ord. nov. and Ponticoccuse classis nov. in the phylum Kiritimatiellaeota.</title>
        <authorList>
            <person name="Zhou L.Y."/>
            <person name="Du Z.J."/>
        </authorList>
    </citation>
    <scope>NUCLEOTIDE SEQUENCE [LARGE SCALE GENOMIC DNA]</scope>
    <source>
        <strain evidence="1 2">S-5007</strain>
    </source>
</reference>
<dbReference type="KEGG" id="taer:GT409_09775"/>
<dbReference type="AlphaFoldDB" id="A0A6P1MDR2"/>
<sequence>MRKILADRGYTHCAGDEDFSRHGDYARNIQYAFSKEHAGNGQKVVDIVFLGADMHAERIIIGFFRENVSIENGVLANQDTSIPLSKFSLDEFEKQIDRLIPKGSPVGRHTEVSAAF</sequence>